<proteinExistence type="predicted"/>
<evidence type="ECO:0000313" key="3">
    <source>
        <dbReference type="Proteomes" id="UP000095401"/>
    </source>
</evidence>
<feature type="compositionally biased region" description="Polar residues" evidence="1">
    <location>
        <begin position="33"/>
        <end position="46"/>
    </location>
</feature>
<evidence type="ECO:0000313" key="2">
    <source>
        <dbReference type="EMBL" id="AOU97966.1"/>
    </source>
</evidence>
<feature type="region of interest" description="Disordered" evidence="1">
    <location>
        <begin position="33"/>
        <end position="65"/>
    </location>
</feature>
<reference evidence="3" key="1">
    <citation type="submission" date="2016-09" db="EMBL/GenBank/DDBJ databases">
        <title>Acidihalobacter prosperus F5.</title>
        <authorList>
            <person name="Khaleque H.N."/>
            <person name="Ramsay J.P."/>
            <person name="Kaksonen A.H."/>
            <person name="Boxall N.J."/>
            <person name="Watkin E.L.J."/>
        </authorList>
    </citation>
    <scope>NUCLEOTIDE SEQUENCE [LARGE SCALE GENOMIC DNA]</scope>
    <source>
        <strain evidence="3">F5</strain>
    </source>
</reference>
<accession>A0A1D8INB8</accession>
<dbReference type="EMBL" id="CP017415">
    <property type="protein sequence ID" value="AOU97966.1"/>
    <property type="molecule type" value="Genomic_DNA"/>
</dbReference>
<dbReference type="KEGG" id="aprs:BI364_08310"/>
<dbReference type="AlphaFoldDB" id="A0A1D8INB8"/>
<sequence>MIAGISPIIGLYNLTVFIDHKISWQQTPATLQKPCQTSHPYASNPSGHALRHSKNLAGKGNISLE</sequence>
<name>A0A1D8INB8_9GAMM</name>
<protein>
    <submittedName>
        <fullName evidence="2">Uncharacterized protein</fullName>
    </submittedName>
</protein>
<dbReference type="Proteomes" id="UP000095401">
    <property type="component" value="Chromosome"/>
</dbReference>
<gene>
    <name evidence="2" type="ORF">BI364_08310</name>
</gene>
<evidence type="ECO:0000256" key="1">
    <source>
        <dbReference type="SAM" id="MobiDB-lite"/>
    </source>
</evidence>
<keyword evidence="3" id="KW-1185">Reference proteome</keyword>
<organism evidence="2 3">
    <name type="scientific">Acidihalobacter yilgarnensis</name>
    <dbReference type="NCBI Taxonomy" id="2819280"/>
    <lineage>
        <taxon>Bacteria</taxon>
        <taxon>Pseudomonadati</taxon>
        <taxon>Pseudomonadota</taxon>
        <taxon>Gammaproteobacteria</taxon>
        <taxon>Chromatiales</taxon>
        <taxon>Ectothiorhodospiraceae</taxon>
        <taxon>Acidihalobacter</taxon>
    </lineage>
</organism>